<name>A0A382L3L3_9ZZZZ</name>
<feature type="compositionally biased region" description="Polar residues" evidence="1">
    <location>
        <begin position="39"/>
        <end position="53"/>
    </location>
</feature>
<dbReference type="EMBL" id="UINC01084094">
    <property type="protein sequence ID" value="SVC30413.1"/>
    <property type="molecule type" value="Genomic_DNA"/>
</dbReference>
<gene>
    <name evidence="2" type="ORF">METZ01_LOCUS283267</name>
</gene>
<evidence type="ECO:0000256" key="1">
    <source>
        <dbReference type="SAM" id="MobiDB-lite"/>
    </source>
</evidence>
<proteinExistence type="predicted"/>
<accession>A0A382L3L3</accession>
<protein>
    <submittedName>
        <fullName evidence="2">Uncharacterized protein</fullName>
    </submittedName>
</protein>
<reference evidence="2" key="1">
    <citation type="submission" date="2018-05" db="EMBL/GenBank/DDBJ databases">
        <authorList>
            <person name="Lanie J.A."/>
            <person name="Ng W.-L."/>
            <person name="Kazmierczak K.M."/>
            <person name="Andrzejewski T.M."/>
            <person name="Davidsen T.M."/>
            <person name="Wayne K.J."/>
            <person name="Tettelin H."/>
            <person name="Glass J.I."/>
            <person name="Rusch D."/>
            <person name="Podicherti R."/>
            <person name="Tsui H.-C.T."/>
            <person name="Winkler M.E."/>
        </authorList>
    </citation>
    <scope>NUCLEOTIDE SEQUENCE</scope>
</reference>
<dbReference type="AlphaFoldDB" id="A0A382L3L3"/>
<organism evidence="2">
    <name type="scientific">marine metagenome</name>
    <dbReference type="NCBI Taxonomy" id="408172"/>
    <lineage>
        <taxon>unclassified sequences</taxon>
        <taxon>metagenomes</taxon>
        <taxon>ecological metagenomes</taxon>
    </lineage>
</organism>
<sequence length="178" mass="20321">MKKSIIHKVEKQYGKDNPKTYATLWKIYKDKKKNEDVPANSSGNYTRPNDDGSSTGGIARGDGKKKKKKKNPWDKYSPDALGRQFRMESVDAVAEPNLTPDDTFAGVDVFNVNDDEYNNCKHGKKKHQRWSNYVDVDSDSGKRIYGYAKKHPKKSIIVQHDKTGHMIYLKKYDMGGES</sequence>
<feature type="region of interest" description="Disordered" evidence="1">
    <location>
        <begin position="32"/>
        <end position="80"/>
    </location>
</feature>
<evidence type="ECO:0000313" key="2">
    <source>
        <dbReference type="EMBL" id="SVC30413.1"/>
    </source>
</evidence>